<feature type="region of interest" description="Disordered" evidence="2">
    <location>
        <begin position="71"/>
        <end position="102"/>
    </location>
</feature>
<dbReference type="SUPFAM" id="SSF57716">
    <property type="entry name" value="Glucocorticoid receptor-like (DNA-binding domain)"/>
    <property type="match status" value="1"/>
</dbReference>
<keyword evidence="1" id="KW-0862">Zinc</keyword>
<evidence type="ECO:0000313" key="5">
    <source>
        <dbReference type="EMBL" id="RUO95549.1"/>
    </source>
</evidence>
<dbReference type="GO" id="GO:0006355">
    <property type="term" value="P:regulation of DNA-templated transcription"/>
    <property type="evidence" value="ECO:0007669"/>
    <property type="project" value="InterPro"/>
</dbReference>
<dbReference type="SMART" id="SM00401">
    <property type="entry name" value="ZnF_GATA"/>
    <property type="match status" value="1"/>
</dbReference>
<dbReference type="PROSITE" id="PS50114">
    <property type="entry name" value="GATA_ZN_FINGER_2"/>
    <property type="match status" value="1"/>
</dbReference>
<feature type="transmembrane region" description="Helical" evidence="3">
    <location>
        <begin position="43"/>
        <end position="61"/>
    </location>
</feature>
<dbReference type="GO" id="GO:0043565">
    <property type="term" value="F:sequence-specific DNA binding"/>
    <property type="evidence" value="ECO:0007669"/>
    <property type="project" value="InterPro"/>
</dbReference>
<dbReference type="AlphaFoldDB" id="A0A432ZYU2"/>
<keyword evidence="1" id="KW-0863">Zinc-finger</keyword>
<organism evidence="5 6">
    <name type="scientific">Jimgerdemannia flammicorona</name>
    <dbReference type="NCBI Taxonomy" id="994334"/>
    <lineage>
        <taxon>Eukaryota</taxon>
        <taxon>Fungi</taxon>
        <taxon>Fungi incertae sedis</taxon>
        <taxon>Mucoromycota</taxon>
        <taxon>Mucoromycotina</taxon>
        <taxon>Endogonomycetes</taxon>
        <taxon>Endogonales</taxon>
        <taxon>Endogonaceae</taxon>
        <taxon>Jimgerdemannia</taxon>
    </lineage>
</organism>
<evidence type="ECO:0000259" key="4">
    <source>
        <dbReference type="PROSITE" id="PS50114"/>
    </source>
</evidence>
<dbReference type="InterPro" id="IPR000679">
    <property type="entry name" value="Znf_GATA"/>
</dbReference>
<keyword evidence="3" id="KW-0472">Membrane</keyword>
<keyword evidence="3" id="KW-1133">Transmembrane helix</keyword>
<feature type="domain" description="GATA-type" evidence="4">
    <location>
        <begin position="156"/>
        <end position="189"/>
    </location>
</feature>
<dbReference type="GO" id="GO:0008270">
    <property type="term" value="F:zinc ion binding"/>
    <property type="evidence" value="ECO:0007669"/>
    <property type="project" value="UniProtKB-KW"/>
</dbReference>
<name>A0A432ZYU2_9FUNG</name>
<keyword evidence="3" id="KW-0812">Transmembrane</keyword>
<gene>
    <name evidence="5" type="ORF">BC936DRAFT_143774</name>
</gene>
<sequence length="206" mass="22967">MKYLTYVNANYKIALLQDKVIDIEETHNQQSAYFKSYNKLAKSIFIFSSMVSGYILCIHFAPNRSQSRHFPLSKPNSFGDTDLDGGDEKLTSGRHSPLSKPNSFDFDNPDTRILVGGDEADDDNVGGDEKLACDTFATTMLYPSTIQTSKSDTAGDGKGRVCYNCLITETPAWRMVSQKDACNACGAWFHYAHPGTHRPKRLFANK</sequence>
<evidence type="ECO:0000313" key="6">
    <source>
        <dbReference type="Proteomes" id="UP000268093"/>
    </source>
</evidence>
<accession>A0A432ZYU2</accession>
<evidence type="ECO:0000256" key="3">
    <source>
        <dbReference type="SAM" id="Phobius"/>
    </source>
</evidence>
<proteinExistence type="predicted"/>
<reference evidence="5 6" key="1">
    <citation type="journal article" date="2018" name="New Phytol.">
        <title>Phylogenomics of Endogonaceae and evolution of mycorrhizas within Mucoromycota.</title>
        <authorList>
            <person name="Chang Y."/>
            <person name="Desiro A."/>
            <person name="Na H."/>
            <person name="Sandor L."/>
            <person name="Lipzen A."/>
            <person name="Clum A."/>
            <person name="Barry K."/>
            <person name="Grigoriev I.V."/>
            <person name="Martin F.M."/>
            <person name="Stajich J.E."/>
            <person name="Smith M.E."/>
            <person name="Bonito G."/>
            <person name="Spatafora J.W."/>
        </authorList>
    </citation>
    <scope>NUCLEOTIDE SEQUENCE [LARGE SCALE GENOMIC DNA]</scope>
    <source>
        <strain evidence="5 6">GMNB39</strain>
    </source>
</reference>
<keyword evidence="1" id="KW-0479">Metal-binding</keyword>
<comment type="caution">
    <text evidence="5">The sequence shown here is derived from an EMBL/GenBank/DDBJ whole genome shotgun (WGS) entry which is preliminary data.</text>
</comment>
<evidence type="ECO:0000256" key="1">
    <source>
        <dbReference type="PROSITE-ProRule" id="PRU00094"/>
    </source>
</evidence>
<dbReference type="EMBL" id="RBNI01028502">
    <property type="protein sequence ID" value="RUO95549.1"/>
    <property type="molecule type" value="Genomic_DNA"/>
</dbReference>
<dbReference type="InterPro" id="IPR013088">
    <property type="entry name" value="Znf_NHR/GATA"/>
</dbReference>
<evidence type="ECO:0000256" key="2">
    <source>
        <dbReference type="SAM" id="MobiDB-lite"/>
    </source>
</evidence>
<dbReference type="Gene3D" id="3.30.50.10">
    <property type="entry name" value="Erythroid Transcription Factor GATA-1, subunit A"/>
    <property type="match status" value="1"/>
</dbReference>
<dbReference type="Proteomes" id="UP000268093">
    <property type="component" value="Unassembled WGS sequence"/>
</dbReference>
<protein>
    <recommendedName>
        <fullName evidence="4">GATA-type domain-containing protein</fullName>
    </recommendedName>
</protein>
<keyword evidence="6" id="KW-1185">Reference proteome</keyword>